<keyword evidence="1" id="KW-0812">Transmembrane</keyword>
<feature type="transmembrane region" description="Helical" evidence="1">
    <location>
        <begin position="90"/>
        <end position="110"/>
    </location>
</feature>
<feature type="transmembrane region" description="Helical" evidence="1">
    <location>
        <begin position="166"/>
        <end position="187"/>
    </location>
</feature>
<keyword evidence="1" id="KW-0472">Membrane</keyword>
<gene>
    <name evidence="2" type="ORF">ACFQ0R_04005</name>
</gene>
<sequence length="303" mass="35215">MTNITLKKVITFAKYLAIILLSIDMIVLAIPKLLQMQFRMSHYRAFVPLAELPKPELMMSFFGRSYAYNIFIGLTELAVGVLIVFKRTRLLGLLISLGVCLNVFIINFEFDMVYEVKRHITMTLVLTIALLFEYRKDLYKFFIELGGKLSGEAFSVKNTIWKKLRIGYVILFPVAYFIFSFVVISSFDYNLIGSYEIKNTEIENKTIEFKKGTLGSTPMLFFEKNNILVLSVNDSIHYGSYTIENEDLFMRFWSTTNHPIEYIDAQFKDYTFITGTLNDSIPIQMEIKRLPVEKDYLNGMYVD</sequence>
<feature type="transmembrane region" description="Helical" evidence="1">
    <location>
        <begin position="12"/>
        <end position="34"/>
    </location>
</feature>
<evidence type="ECO:0008006" key="4">
    <source>
        <dbReference type="Google" id="ProtNLM"/>
    </source>
</evidence>
<evidence type="ECO:0000313" key="3">
    <source>
        <dbReference type="Proteomes" id="UP001597049"/>
    </source>
</evidence>
<comment type="caution">
    <text evidence="2">The sequence shown here is derived from an EMBL/GenBank/DDBJ whole genome shotgun (WGS) entry which is preliminary data.</text>
</comment>
<keyword evidence="1" id="KW-1133">Transmembrane helix</keyword>
<dbReference type="EMBL" id="JBHTIV010000005">
    <property type="protein sequence ID" value="MFD0931758.1"/>
    <property type="molecule type" value="Genomic_DNA"/>
</dbReference>
<reference evidence="3" key="1">
    <citation type="journal article" date="2019" name="Int. J. Syst. Evol. Microbiol.">
        <title>The Global Catalogue of Microorganisms (GCM) 10K type strain sequencing project: providing services to taxonomists for standard genome sequencing and annotation.</title>
        <authorList>
            <consortium name="The Broad Institute Genomics Platform"/>
            <consortium name="The Broad Institute Genome Sequencing Center for Infectious Disease"/>
            <person name="Wu L."/>
            <person name="Ma J."/>
        </authorList>
    </citation>
    <scope>NUCLEOTIDE SEQUENCE [LARGE SCALE GENOMIC DNA]</scope>
    <source>
        <strain evidence="3">CCUG 56752</strain>
    </source>
</reference>
<feature type="transmembrane region" description="Helical" evidence="1">
    <location>
        <begin position="116"/>
        <end position="134"/>
    </location>
</feature>
<keyword evidence="3" id="KW-1185">Reference proteome</keyword>
<organism evidence="2 3">
    <name type="scientific">Psychroflexus salinarum</name>
    <dbReference type="NCBI Taxonomy" id="546024"/>
    <lineage>
        <taxon>Bacteria</taxon>
        <taxon>Pseudomonadati</taxon>
        <taxon>Bacteroidota</taxon>
        <taxon>Flavobacteriia</taxon>
        <taxon>Flavobacteriales</taxon>
        <taxon>Flavobacteriaceae</taxon>
        <taxon>Psychroflexus</taxon>
    </lineage>
</organism>
<accession>A0ABW3GMV5</accession>
<proteinExistence type="predicted"/>
<name>A0ABW3GMV5_9FLAO</name>
<feature type="transmembrane region" description="Helical" evidence="1">
    <location>
        <begin position="66"/>
        <end position="85"/>
    </location>
</feature>
<evidence type="ECO:0000256" key="1">
    <source>
        <dbReference type="SAM" id="Phobius"/>
    </source>
</evidence>
<dbReference type="Proteomes" id="UP001597049">
    <property type="component" value="Unassembled WGS sequence"/>
</dbReference>
<evidence type="ECO:0000313" key="2">
    <source>
        <dbReference type="EMBL" id="MFD0931758.1"/>
    </source>
</evidence>
<protein>
    <recommendedName>
        <fullName evidence="4">DoxX protein</fullName>
    </recommendedName>
</protein>
<dbReference type="RefSeq" id="WP_379657088.1">
    <property type="nucleotide sequence ID" value="NZ_JBHTIV010000005.1"/>
</dbReference>